<dbReference type="GO" id="GO:0016757">
    <property type="term" value="F:glycosyltransferase activity"/>
    <property type="evidence" value="ECO:0007669"/>
    <property type="project" value="UniProtKB-KW"/>
</dbReference>
<keyword evidence="3" id="KW-0808">Transferase</keyword>
<keyword evidence="2" id="KW-0328">Glycosyltransferase</keyword>
<protein>
    <submittedName>
        <fullName evidence="6">Uncharacterized protein</fullName>
    </submittedName>
</protein>
<evidence type="ECO:0000313" key="7">
    <source>
        <dbReference type="Proteomes" id="UP001176961"/>
    </source>
</evidence>
<keyword evidence="4" id="KW-0472">Membrane</keyword>
<keyword evidence="5" id="KW-0325">Glycoprotein</keyword>
<accession>A0AA36H9M3</accession>
<evidence type="ECO:0000256" key="2">
    <source>
        <dbReference type="ARBA" id="ARBA00022676"/>
    </source>
</evidence>
<sequence>MFNTSTPGGLATASRESVDCRSLAMGQWGDYRGFFLPTLVRHSVNRRGNNMNQAHYDCLQLLSEHKSWEYVLLLQNYDMMIKTVYETVSILKEFGGANDICARPCERERWNHSAKWDVRSLKLFRNESQATDAQRTTNLTIVRGFVQCSLSRAAVDWAVKIVDLTPLINQLNINEYAIDETLWSVLQMNDDLQMPGSFTAKCLNNETYVPCITRSAWMGFFKIGLCQCKLT</sequence>
<dbReference type="AlphaFoldDB" id="A0AA36H9M3"/>
<dbReference type="Pfam" id="PF02485">
    <property type="entry name" value="Branch"/>
    <property type="match status" value="1"/>
</dbReference>
<reference evidence="6" key="1">
    <citation type="submission" date="2023-07" db="EMBL/GenBank/DDBJ databases">
        <authorList>
            <consortium name="CYATHOMIX"/>
        </authorList>
    </citation>
    <scope>NUCLEOTIDE SEQUENCE</scope>
    <source>
        <strain evidence="6">N/A</strain>
    </source>
</reference>
<evidence type="ECO:0000256" key="5">
    <source>
        <dbReference type="ARBA" id="ARBA00023180"/>
    </source>
</evidence>
<dbReference type="EMBL" id="CATQJL010000316">
    <property type="protein sequence ID" value="CAJ0606311.1"/>
    <property type="molecule type" value="Genomic_DNA"/>
</dbReference>
<dbReference type="Proteomes" id="UP001176961">
    <property type="component" value="Unassembled WGS sequence"/>
</dbReference>
<name>A0AA36H9M3_CYLNA</name>
<proteinExistence type="predicted"/>
<comment type="caution">
    <text evidence="6">The sequence shown here is derived from an EMBL/GenBank/DDBJ whole genome shotgun (WGS) entry which is preliminary data.</text>
</comment>
<evidence type="ECO:0000313" key="6">
    <source>
        <dbReference type="EMBL" id="CAJ0606311.1"/>
    </source>
</evidence>
<evidence type="ECO:0000256" key="3">
    <source>
        <dbReference type="ARBA" id="ARBA00022679"/>
    </source>
</evidence>
<keyword evidence="7" id="KW-1185">Reference proteome</keyword>
<dbReference type="InterPro" id="IPR003406">
    <property type="entry name" value="Glyco_trans_14"/>
</dbReference>
<comment type="subcellular location">
    <subcellularLocation>
        <location evidence="1">Membrane</location>
        <topology evidence="1">Single-pass type II membrane protein</topology>
    </subcellularLocation>
</comment>
<dbReference type="GO" id="GO:0016020">
    <property type="term" value="C:membrane"/>
    <property type="evidence" value="ECO:0007669"/>
    <property type="project" value="UniProtKB-SubCell"/>
</dbReference>
<evidence type="ECO:0000256" key="4">
    <source>
        <dbReference type="ARBA" id="ARBA00023136"/>
    </source>
</evidence>
<dbReference type="PANTHER" id="PTHR46671">
    <property type="entry name" value="PROTEIN CBG11221"/>
    <property type="match status" value="1"/>
</dbReference>
<gene>
    <name evidence="6" type="ORF">CYNAS_LOCUS18294</name>
</gene>
<evidence type="ECO:0000256" key="1">
    <source>
        <dbReference type="ARBA" id="ARBA00004606"/>
    </source>
</evidence>
<organism evidence="6 7">
    <name type="scientific">Cylicocyclus nassatus</name>
    <name type="common">Nematode worm</name>
    <dbReference type="NCBI Taxonomy" id="53992"/>
    <lineage>
        <taxon>Eukaryota</taxon>
        <taxon>Metazoa</taxon>
        <taxon>Ecdysozoa</taxon>
        <taxon>Nematoda</taxon>
        <taxon>Chromadorea</taxon>
        <taxon>Rhabditida</taxon>
        <taxon>Rhabditina</taxon>
        <taxon>Rhabditomorpha</taxon>
        <taxon>Strongyloidea</taxon>
        <taxon>Strongylidae</taxon>
        <taxon>Cylicocyclus</taxon>
    </lineage>
</organism>
<dbReference type="PANTHER" id="PTHR46671:SF7">
    <property type="entry name" value="CORE-2_I-BRANCHING ENZYME"/>
    <property type="match status" value="1"/>
</dbReference>